<accession>A0A162J4M1</accession>
<evidence type="ECO:0000313" key="1">
    <source>
        <dbReference type="EMBL" id="OAA63632.1"/>
    </source>
</evidence>
<keyword evidence="2" id="KW-1185">Reference proteome</keyword>
<gene>
    <name evidence="1" type="ORF">SPI_03795</name>
</gene>
<dbReference type="EMBL" id="AZHD01000005">
    <property type="protein sequence ID" value="OAA63632.1"/>
    <property type="molecule type" value="Genomic_DNA"/>
</dbReference>
<dbReference type="OrthoDB" id="5237031at2759"/>
<dbReference type="Proteomes" id="UP000076874">
    <property type="component" value="Unassembled WGS sequence"/>
</dbReference>
<dbReference type="AlphaFoldDB" id="A0A162J4M1"/>
<protein>
    <submittedName>
        <fullName evidence="1">Uncharacterized protein</fullName>
    </submittedName>
</protein>
<reference evidence="1 2" key="1">
    <citation type="journal article" date="2016" name="Genome Biol. Evol.">
        <title>Divergent and convergent evolution of fungal pathogenicity.</title>
        <authorList>
            <person name="Shang Y."/>
            <person name="Xiao G."/>
            <person name="Zheng P."/>
            <person name="Cen K."/>
            <person name="Zhan S."/>
            <person name="Wang C."/>
        </authorList>
    </citation>
    <scope>NUCLEOTIDE SEQUENCE [LARGE SCALE GENOMIC DNA]</scope>
    <source>
        <strain evidence="1 2">RCEF 264</strain>
    </source>
</reference>
<proteinExistence type="predicted"/>
<name>A0A162J4M1_9HYPO</name>
<sequence length="132" mass="14965">MAFTVLDALNDHPTAPVEDTFMQSQSSKSWVKDFLPIKKLLVHTYLTPDGSSVLANFDAFIPESDDDLLRFGEVAYPPNKRHYKLYSESDGIDWFHSEISNVVLPAFFRYPPITQNRSRALENWHNSGSSAG</sequence>
<evidence type="ECO:0000313" key="2">
    <source>
        <dbReference type="Proteomes" id="UP000076874"/>
    </source>
</evidence>
<organism evidence="1 2">
    <name type="scientific">Niveomyces insectorum RCEF 264</name>
    <dbReference type="NCBI Taxonomy" id="1081102"/>
    <lineage>
        <taxon>Eukaryota</taxon>
        <taxon>Fungi</taxon>
        <taxon>Dikarya</taxon>
        <taxon>Ascomycota</taxon>
        <taxon>Pezizomycotina</taxon>
        <taxon>Sordariomycetes</taxon>
        <taxon>Hypocreomycetidae</taxon>
        <taxon>Hypocreales</taxon>
        <taxon>Cordycipitaceae</taxon>
        <taxon>Niveomyces</taxon>
    </lineage>
</organism>
<comment type="caution">
    <text evidence="1">The sequence shown here is derived from an EMBL/GenBank/DDBJ whole genome shotgun (WGS) entry which is preliminary data.</text>
</comment>